<dbReference type="GO" id="GO:0016616">
    <property type="term" value="F:oxidoreductase activity, acting on the CH-OH group of donors, NAD or NADP as acceptor"/>
    <property type="evidence" value="ECO:0007669"/>
    <property type="project" value="TreeGrafter"/>
</dbReference>
<reference evidence="3" key="2">
    <citation type="submission" date="2020-10" db="EMBL/GenBank/DDBJ databases">
        <title>Mucilaginibacter sp. nov., isolated from soil.</title>
        <authorList>
            <person name="Jeon C.O."/>
        </authorList>
    </citation>
    <scope>NUCLEOTIDE SEQUENCE</scope>
    <source>
        <strain evidence="3">R11</strain>
    </source>
</reference>
<proteinExistence type="inferred from homology"/>
<dbReference type="PRINTS" id="PR00080">
    <property type="entry name" value="SDRFAMILY"/>
</dbReference>
<comment type="similarity">
    <text evidence="1">Belongs to the short-chain dehydrogenases/reductases (SDR) family.</text>
</comment>
<dbReference type="PANTHER" id="PTHR42760:SF133">
    <property type="entry name" value="3-OXOACYL-[ACYL-CARRIER-PROTEIN] REDUCTASE"/>
    <property type="match status" value="1"/>
</dbReference>
<reference evidence="3" key="1">
    <citation type="submission" date="2020-01" db="EMBL/GenBank/DDBJ databases">
        <authorList>
            <person name="Seo Y.L."/>
        </authorList>
    </citation>
    <scope>NUCLEOTIDE SEQUENCE</scope>
    <source>
        <strain evidence="3">R11</strain>
    </source>
</reference>
<dbReference type="Proteomes" id="UP000638732">
    <property type="component" value="Unassembled WGS sequence"/>
</dbReference>
<accession>A0A966DS52</accession>
<evidence type="ECO:0000256" key="1">
    <source>
        <dbReference type="ARBA" id="ARBA00006484"/>
    </source>
</evidence>
<dbReference type="EMBL" id="WWEO01000042">
    <property type="protein sequence ID" value="NCD69773.1"/>
    <property type="molecule type" value="Genomic_DNA"/>
</dbReference>
<keyword evidence="4" id="KW-1185">Reference proteome</keyword>
<dbReference type="PRINTS" id="PR00081">
    <property type="entry name" value="GDHRDH"/>
</dbReference>
<gene>
    <name evidence="3" type="ORF">GSY63_10445</name>
</gene>
<dbReference type="SUPFAM" id="SSF51735">
    <property type="entry name" value="NAD(P)-binding Rossmann-fold domains"/>
    <property type="match status" value="1"/>
</dbReference>
<sequence>MDLFSLNGKTAIVTGALGLIGKKHCEALAQAGAHVVVADVNEEAAVAFAAQLGDNHLGIALDVTNKASVTKVRDAVVDKYGSIDILVNNAAINDMFENPAMAKELSAFENYPLDAFQKSIDVNITGVFLCSQIFGAIMAAQNSGSIINVASTYGMVGPDQSIYRNECGEQTFYKSAAYPVTKGAVINFTRFLASYWGNQGVRVNTLSPGGVENNQNEFFITNYSAKTLLGRMAQANDYQGALIFLASEASAYMTGANLVIDGGWTAI</sequence>
<dbReference type="InterPro" id="IPR020904">
    <property type="entry name" value="Sc_DH/Rdtase_CS"/>
</dbReference>
<keyword evidence="2" id="KW-0560">Oxidoreductase</keyword>
<dbReference type="PANTHER" id="PTHR42760">
    <property type="entry name" value="SHORT-CHAIN DEHYDROGENASES/REDUCTASES FAMILY MEMBER"/>
    <property type="match status" value="1"/>
</dbReference>
<dbReference type="Pfam" id="PF13561">
    <property type="entry name" value="adh_short_C2"/>
    <property type="match status" value="1"/>
</dbReference>
<dbReference type="Gene3D" id="3.40.50.720">
    <property type="entry name" value="NAD(P)-binding Rossmann-like Domain"/>
    <property type="match status" value="1"/>
</dbReference>
<dbReference type="PROSITE" id="PS00061">
    <property type="entry name" value="ADH_SHORT"/>
    <property type="match status" value="1"/>
</dbReference>
<dbReference type="InterPro" id="IPR036291">
    <property type="entry name" value="NAD(P)-bd_dom_sf"/>
</dbReference>
<dbReference type="InterPro" id="IPR002347">
    <property type="entry name" value="SDR_fam"/>
</dbReference>
<organism evidence="3 4">
    <name type="scientific">Mucilaginibacter agri</name>
    <dbReference type="NCBI Taxonomy" id="2695265"/>
    <lineage>
        <taxon>Bacteria</taxon>
        <taxon>Pseudomonadati</taxon>
        <taxon>Bacteroidota</taxon>
        <taxon>Sphingobacteriia</taxon>
        <taxon>Sphingobacteriales</taxon>
        <taxon>Sphingobacteriaceae</taxon>
        <taxon>Mucilaginibacter</taxon>
    </lineage>
</organism>
<dbReference type="FunFam" id="3.40.50.720:FF:000084">
    <property type="entry name" value="Short-chain dehydrogenase reductase"/>
    <property type="match status" value="1"/>
</dbReference>
<evidence type="ECO:0000313" key="4">
    <source>
        <dbReference type="Proteomes" id="UP000638732"/>
    </source>
</evidence>
<evidence type="ECO:0000313" key="3">
    <source>
        <dbReference type="EMBL" id="NCD69773.1"/>
    </source>
</evidence>
<evidence type="ECO:0000256" key="2">
    <source>
        <dbReference type="ARBA" id="ARBA00023002"/>
    </source>
</evidence>
<protein>
    <submittedName>
        <fullName evidence="3">SDR family oxidoreductase</fullName>
    </submittedName>
</protein>
<comment type="caution">
    <text evidence="3">The sequence shown here is derived from an EMBL/GenBank/DDBJ whole genome shotgun (WGS) entry which is preliminary data.</text>
</comment>
<name>A0A966DS52_9SPHI</name>
<dbReference type="AlphaFoldDB" id="A0A966DS52"/>